<dbReference type="GO" id="GO:0016787">
    <property type="term" value="F:hydrolase activity"/>
    <property type="evidence" value="ECO:0007669"/>
    <property type="project" value="UniProtKB-KW"/>
</dbReference>
<dbReference type="FunFam" id="3.40.50.1110:FF:000002">
    <property type="entry name" value="isoamyl acetate-hydrolyzing esterase 1 homolog"/>
    <property type="match status" value="1"/>
</dbReference>
<evidence type="ECO:0000256" key="2">
    <source>
        <dbReference type="ARBA" id="ARBA00022801"/>
    </source>
</evidence>
<organism evidence="6 7">
    <name type="scientific">Rhamnella rubrinervis</name>
    <dbReference type="NCBI Taxonomy" id="2594499"/>
    <lineage>
        <taxon>Eukaryota</taxon>
        <taxon>Viridiplantae</taxon>
        <taxon>Streptophyta</taxon>
        <taxon>Embryophyta</taxon>
        <taxon>Tracheophyta</taxon>
        <taxon>Spermatophyta</taxon>
        <taxon>Magnoliopsida</taxon>
        <taxon>eudicotyledons</taxon>
        <taxon>Gunneridae</taxon>
        <taxon>Pentapetalae</taxon>
        <taxon>rosids</taxon>
        <taxon>fabids</taxon>
        <taxon>Rosales</taxon>
        <taxon>Rhamnaceae</taxon>
        <taxon>rhamnoid group</taxon>
        <taxon>Rhamneae</taxon>
        <taxon>Rhamnella</taxon>
    </lineage>
</organism>
<keyword evidence="3" id="KW-0442">Lipid degradation</keyword>
<sequence length="768" mass="86276">MVGPVRHQFVLFGSSIVEFSFGGGGWGATLADLYSRQADILLRGYAGWNSRRALQVLEQVFPKDAAVQPSLVIVYFGGNDSMEPNPRGLGQHVPLPEYVENMRKIAIHLKSLSEKTRIIFLTAPPVNEDHMRERLECLGLKLNRTNESCRVYSEACVELCNEMGIKAINMWTAIQKGKDWRTTCFTDGVHLSAEGSKIVVKEILKVLKEANWEPSLHYMSLLPEFGEDSPYDPISADGMTTSREFVPSHQCLDAAQLFLCPSQVVFEPNADAPSKGPHDYPSRAVIRLVQTNPMGLAILSPWAWSAQPDGNFAYTPVLIKTEIPSINKQSDVPYLGERYDLPSHAELSALWSLEKADSFHEGWICFMRLLSKLGSYSHSTASLIWCLITSTNYWRYLMGHIVLSEKRDRQIDMATFLHFLYMKPSEEGREGLFGSVVTFESEVHSIWTNEDPPIAIPVNKSPFLKKCKRFIPIRAKEKKKQTNLVLGVKDSSIVRTDTALVSLIVDSLMTRHNCSILKGLSFEEINLDTEQCALKADNAYKKKAEKICIILKHATVEVTNRAKQLEKKWFESNLKLVERGKELEALRLDFTKIEWATPGPSDEDDCSDAEEISSSEDELNEKPKTSRKSLSLTIQPTTPDPDLAASLDLNKTILEDSFDEAMCLIRIYLVRTPNGYRTRRTISLPDGCPYSCKAISPQSGDIHNSVRVFPSEVELFRIQLLSVLKHLARHKISHSVLSKTNLGVIIFGNALLTQLGHSLKGAKTKRYA</sequence>
<dbReference type="EMBL" id="VOIH02000004">
    <property type="protein sequence ID" value="KAF3449556.1"/>
    <property type="molecule type" value="Genomic_DNA"/>
</dbReference>
<gene>
    <name evidence="6" type="ORF">FNV43_RR10285</name>
</gene>
<evidence type="ECO:0000313" key="7">
    <source>
        <dbReference type="Proteomes" id="UP000796880"/>
    </source>
</evidence>
<dbReference type="InterPro" id="IPR045136">
    <property type="entry name" value="Iah1-like"/>
</dbReference>
<dbReference type="Gene3D" id="3.40.50.1110">
    <property type="entry name" value="SGNH hydrolase"/>
    <property type="match status" value="1"/>
</dbReference>
<keyword evidence="3" id="KW-0443">Lipid metabolism</keyword>
<name>A0A8K0MKK0_9ROSA</name>
<proteinExistence type="inferred from homology"/>
<reference evidence="6" key="1">
    <citation type="submission" date="2020-03" db="EMBL/GenBank/DDBJ databases">
        <title>A high-quality chromosome-level genome assembly of a woody plant with both climbing and erect habits, Rhamnella rubrinervis.</title>
        <authorList>
            <person name="Lu Z."/>
            <person name="Yang Y."/>
            <person name="Zhu X."/>
            <person name="Sun Y."/>
        </authorList>
    </citation>
    <scope>NUCLEOTIDE SEQUENCE</scope>
    <source>
        <strain evidence="6">BYM</strain>
        <tissue evidence="6">Leaf</tissue>
    </source>
</reference>
<evidence type="ECO:0000256" key="3">
    <source>
        <dbReference type="ARBA" id="ARBA00022963"/>
    </source>
</evidence>
<dbReference type="InterPro" id="IPR013830">
    <property type="entry name" value="SGNH_hydro"/>
</dbReference>
<accession>A0A8K0MKK0</accession>
<feature type="region of interest" description="Disordered" evidence="4">
    <location>
        <begin position="598"/>
        <end position="637"/>
    </location>
</feature>
<protein>
    <recommendedName>
        <fullName evidence="5">SGNH hydrolase-type esterase domain-containing protein</fullName>
    </recommendedName>
</protein>
<keyword evidence="7" id="KW-1185">Reference proteome</keyword>
<dbReference type="AlphaFoldDB" id="A0A8K0MKK0"/>
<dbReference type="PANTHER" id="PTHR14209:SF10">
    <property type="entry name" value="SGNH HYDROLASE-TYPE ESTERASE DOMAIN-CONTAINING PROTEIN"/>
    <property type="match status" value="1"/>
</dbReference>
<evidence type="ECO:0000313" key="6">
    <source>
        <dbReference type="EMBL" id="KAF3449556.1"/>
    </source>
</evidence>
<dbReference type="OrthoDB" id="671439at2759"/>
<dbReference type="InterPro" id="IPR036514">
    <property type="entry name" value="SGNH_hydro_sf"/>
</dbReference>
<dbReference type="Pfam" id="PF13472">
    <property type="entry name" value="Lipase_GDSL_2"/>
    <property type="match status" value="1"/>
</dbReference>
<feature type="compositionally biased region" description="Acidic residues" evidence="4">
    <location>
        <begin position="601"/>
        <end position="619"/>
    </location>
</feature>
<dbReference type="Proteomes" id="UP000796880">
    <property type="component" value="Unassembled WGS sequence"/>
</dbReference>
<dbReference type="PANTHER" id="PTHR14209">
    <property type="entry name" value="ISOAMYL ACETATE-HYDROLYZING ESTERASE 1"/>
    <property type="match status" value="1"/>
</dbReference>
<evidence type="ECO:0000259" key="5">
    <source>
        <dbReference type="Pfam" id="PF13472"/>
    </source>
</evidence>
<keyword evidence="2" id="KW-0378">Hydrolase</keyword>
<evidence type="ECO:0000256" key="1">
    <source>
        <dbReference type="ARBA" id="ARBA00008668"/>
    </source>
</evidence>
<dbReference type="GO" id="GO:0016042">
    <property type="term" value="P:lipid catabolic process"/>
    <property type="evidence" value="ECO:0007669"/>
    <property type="project" value="UniProtKB-KW"/>
</dbReference>
<evidence type="ECO:0000256" key="4">
    <source>
        <dbReference type="SAM" id="MobiDB-lite"/>
    </source>
</evidence>
<dbReference type="SUPFAM" id="SSF52266">
    <property type="entry name" value="SGNH hydrolase"/>
    <property type="match status" value="1"/>
</dbReference>
<feature type="domain" description="SGNH hydrolase-type esterase" evidence="5">
    <location>
        <begin position="11"/>
        <end position="197"/>
    </location>
</feature>
<comment type="caution">
    <text evidence="6">The sequence shown here is derived from an EMBL/GenBank/DDBJ whole genome shotgun (WGS) entry which is preliminary data.</text>
</comment>
<comment type="similarity">
    <text evidence="1">Belongs to the 'GDSL' lipolytic enzyme family.</text>
</comment>
<feature type="compositionally biased region" description="Polar residues" evidence="4">
    <location>
        <begin position="628"/>
        <end position="637"/>
    </location>
</feature>
<dbReference type="CDD" id="cd01838">
    <property type="entry name" value="Isoamyl_acetate_hydrolase_like"/>
    <property type="match status" value="1"/>
</dbReference>